<proteinExistence type="predicted"/>
<gene>
    <name evidence="2" type="ORF">GO738_07900</name>
</gene>
<protein>
    <submittedName>
        <fullName evidence="2">MptD family putative ECF transporter S component</fullName>
    </submittedName>
</protein>
<dbReference type="EMBL" id="WPOC01000010">
    <property type="protein sequence ID" value="MVN15263.1"/>
    <property type="molecule type" value="Genomic_DNA"/>
</dbReference>
<reference evidence="2 3" key="1">
    <citation type="submission" date="2019-11" db="EMBL/GenBank/DDBJ databases">
        <title>Whole genome shotgun sequencing (WGS) data from Adlercreutzia equolifaciens ResAG-91, Eggerthella lenta MRI-F36, MRI-F37, MRI-F40, ResAG-49, ResAG-88, ResAG-121, ResAG-145, and Gordonibacter sp. ResAG-5, ResAG-26, ResAG-43, ResAG-50, ResAG-59.</title>
        <authorList>
            <person name="Stoll D.A."/>
            <person name="Danylec N."/>
            <person name="Franz C.M.A.P."/>
            <person name="Huch M."/>
        </authorList>
    </citation>
    <scope>NUCLEOTIDE SEQUENCE [LARGE SCALE GENOMIC DNA]</scope>
    <source>
        <strain evidence="2 3">ResAG-59</strain>
    </source>
</reference>
<keyword evidence="1" id="KW-1133">Transmembrane helix</keyword>
<dbReference type="Pfam" id="PF09605">
    <property type="entry name" value="Trep_Strep"/>
    <property type="match status" value="1"/>
</dbReference>
<evidence type="ECO:0000313" key="3">
    <source>
        <dbReference type="Proteomes" id="UP000468327"/>
    </source>
</evidence>
<keyword evidence="1" id="KW-0812">Transmembrane</keyword>
<evidence type="ECO:0000313" key="2">
    <source>
        <dbReference type="EMBL" id="MVN15263.1"/>
    </source>
</evidence>
<feature type="transmembrane region" description="Helical" evidence="1">
    <location>
        <begin position="47"/>
        <end position="67"/>
    </location>
</feature>
<feature type="transmembrane region" description="Helical" evidence="1">
    <location>
        <begin position="79"/>
        <end position="112"/>
    </location>
</feature>
<dbReference type="InterPro" id="IPR011733">
    <property type="entry name" value="CHP02185_IM"/>
</dbReference>
<dbReference type="AlphaFoldDB" id="A0A6N8IKD3"/>
<keyword evidence="1" id="KW-0472">Membrane</keyword>
<dbReference type="NCBIfam" id="TIGR02185">
    <property type="entry name" value="Trep_Strep"/>
    <property type="match status" value="1"/>
</dbReference>
<dbReference type="RefSeq" id="WP_157004964.1">
    <property type="nucleotide sequence ID" value="NZ_WPOC01000010.1"/>
</dbReference>
<keyword evidence="3" id="KW-1185">Reference proteome</keyword>
<dbReference type="Proteomes" id="UP000468327">
    <property type="component" value="Unassembled WGS sequence"/>
</dbReference>
<name>A0A6N8IKD3_9ACTN</name>
<feature type="transmembrane region" description="Helical" evidence="1">
    <location>
        <begin position="18"/>
        <end position="35"/>
    </location>
</feature>
<feature type="transmembrane region" description="Helical" evidence="1">
    <location>
        <begin position="124"/>
        <end position="145"/>
    </location>
</feature>
<accession>A0A6N8IKD3</accession>
<organism evidence="2 3">
    <name type="scientific">Gordonibacter urolithinfaciens</name>
    <dbReference type="NCBI Taxonomy" id="1335613"/>
    <lineage>
        <taxon>Bacteria</taxon>
        <taxon>Bacillati</taxon>
        <taxon>Actinomycetota</taxon>
        <taxon>Coriobacteriia</taxon>
        <taxon>Eggerthellales</taxon>
        <taxon>Eggerthellaceae</taxon>
        <taxon>Gordonibacter</taxon>
    </lineage>
</organism>
<comment type="caution">
    <text evidence="2">The sequence shown here is derived from an EMBL/GenBank/DDBJ whole genome shotgun (WGS) entry which is preliminary data.</text>
</comment>
<evidence type="ECO:0000256" key="1">
    <source>
        <dbReference type="SAM" id="Phobius"/>
    </source>
</evidence>
<sequence length="207" mass="22981">MEAESSRPASGRWTTRDILTFVVFNLIIVFVTMAAKMIEDMLLAPQNTFFVGSWLFPLLSTPFYVVMADRIGKQGVLAASILVFGVLYTFMGGLYCAPVAVVGAIVGELVMWGKGSYHDIKRIVGGYIVYWVTFGFYGIMPYLLFREAYMEQLGTYYEAADVAAMVAQYTELPWILLMMAMFAAGTLVGGLIGSKFLKKHVRKAKIA</sequence>
<feature type="transmembrane region" description="Helical" evidence="1">
    <location>
        <begin position="174"/>
        <end position="197"/>
    </location>
</feature>